<dbReference type="InterPro" id="IPR031167">
    <property type="entry name" value="G_OBG"/>
</dbReference>
<comment type="caution">
    <text evidence="10">The sequence shown here is derived from an EMBL/GenBank/DDBJ whole genome shotgun (WGS) entry which is preliminary data.</text>
</comment>
<dbReference type="SUPFAM" id="SSF52540">
    <property type="entry name" value="P-loop containing nucleoside triphosphate hydrolases"/>
    <property type="match status" value="1"/>
</dbReference>
<dbReference type="Gene3D" id="3.40.50.300">
    <property type="entry name" value="P-loop containing nucleotide triphosphate hydrolases"/>
    <property type="match status" value="1"/>
</dbReference>
<gene>
    <name evidence="10" type="ORF">CDCA_CDCA13G3605</name>
</gene>
<keyword evidence="11" id="KW-1185">Reference proteome</keyword>
<dbReference type="PROSITE" id="PS51710">
    <property type="entry name" value="G_OBG"/>
    <property type="match status" value="1"/>
</dbReference>
<dbReference type="PROSITE" id="PS00905">
    <property type="entry name" value="GTP1_OBG"/>
    <property type="match status" value="1"/>
</dbReference>
<dbReference type="GO" id="GO:0000287">
    <property type="term" value="F:magnesium ion binding"/>
    <property type="evidence" value="ECO:0007669"/>
    <property type="project" value="InterPro"/>
</dbReference>
<dbReference type="Gene3D" id="2.70.210.12">
    <property type="entry name" value="GTP1/OBG domain"/>
    <property type="match status" value="1"/>
</dbReference>
<dbReference type="NCBIfam" id="NF008955">
    <property type="entry name" value="PRK12297.1"/>
    <property type="match status" value="1"/>
</dbReference>
<dbReference type="PANTHER" id="PTHR11702:SF44">
    <property type="entry name" value="GTP-BINDING PROTEIN OBGC, CHLOROPLASTIC"/>
    <property type="match status" value="1"/>
</dbReference>
<dbReference type="GO" id="GO:0005739">
    <property type="term" value="C:mitochondrion"/>
    <property type="evidence" value="ECO:0007669"/>
    <property type="project" value="TreeGrafter"/>
</dbReference>
<comment type="similarity">
    <text evidence="2">Belongs to the TRAFAC class OBG-HflX-like GTPase superfamily. OBG GTPase family.</text>
</comment>
<accession>A0AAV9IZN8</accession>
<dbReference type="InterPro" id="IPR006073">
    <property type="entry name" value="GTP-bd"/>
</dbReference>
<proteinExistence type="inferred from homology"/>
<name>A0AAV9IZN8_CYACA</name>
<dbReference type="InterPro" id="IPR014100">
    <property type="entry name" value="GTP-bd_Obg/CgtA"/>
</dbReference>
<comment type="cofactor">
    <cofactor evidence="1">
        <name>Mg(2+)</name>
        <dbReference type="ChEBI" id="CHEBI:18420"/>
    </cofactor>
</comment>
<reference evidence="10 11" key="1">
    <citation type="submission" date="2022-07" db="EMBL/GenBank/DDBJ databases">
        <title>Genome-wide signatures of adaptation to extreme environments.</title>
        <authorList>
            <person name="Cho C.H."/>
            <person name="Yoon H.S."/>
        </authorList>
    </citation>
    <scope>NUCLEOTIDE SEQUENCE [LARGE SCALE GENOMIC DNA]</scope>
    <source>
        <strain evidence="10 11">DBV 063 E5</strain>
    </source>
</reference>
<dbReference type="Pfam" id="PF09269">
    <property type="entry name" value="DUF1967"/>
    <property type="match status" value="1"/>
</dbReference>
<dbReference type="InterPro" id="IPR006169">
    <property type="entry name" value="GTP1_OBG_dom"/>
</dbReference>
<dbReference type="InterPro" id="IPR036726">
    <property type="entry name" value="GTP1_OBG_dom_sf"/>
</dbReference>
<dbReference type="NCBIfam" id="NF008956">
    <property type="entry name" value="PRK12299.1"/>
    <property type="match status" value="1"/>
</dbReference>
<evidence type="ECO:0000259" key="7">
    <source>
        <dbReference type="PROSITE" id="PS51710"/>
    </source>
</evidence>
<dbReference type="HAMAP" id="MF_01454">
    <property type="entry name" value="GTPase_Obg"/>
    <property type="match status" value="1"/>
</dbReference>
<feature type="domain" description="OCT" evidence="8">
    <location>
        <begin position="478"/>
        <end position="561"/>
    </location>
</feature>
<dbReference type="InterPro" id="IPR045086">
    <property type="entry name" value="OBG_GTPase"/>
</dbReference>
<dbReference type="InterPro" id="IPR027417">
    <property type="entry name" value="P-loop_NTPase"/>
</dbReference>
<dbReference type="NCBIfam" id="TIGR03595">
    <property type="entry name" value="Obg_CgtA_exten"/>
    <property type="match status" value="1"/>
</dbReference>
<dbReference type="PROSITE" id="PS51881">
    <property type="entry name" value="OCT"/>
    <property type="match status" value="1"/>
</dbReference>
<sequence>MVGGVVPFYRSHFEIPAVLFIASPIGAGRRSPWQWRRTASWATGAWTVGQTRAGAPVLRQRAWSRKRAPHLSRLLLALNVTEVDDSNEDSDDEGRISGSPGRLRKHFTLRTDQRDPSYFFDTARVHVKGGNGGDGCVAWRREKGVPRGGPAGGSGGAGGDVYFVGHGGMNTLGGLRSRPVFQGATGSSGSSKNCTGATGRDIEIQVPVGTVIRDMGTGRKLGDLKQHGDRLCVARGGRGGRGNAAFKTDRNRSPFMRELGEPGTSRRLELELRLIADVGIVGCPNAGKSTLLAAVSNAKPKIADYPFTTLVPNLGVYEDRLVLADIPGLLEGAHTGRGLGTAFLRHISRCRVLLHLVAGDTPDPLYDLQAIRTELELFSPSLLHGRPHVVLFTKMDLPEAQRRWQDAAFRRRFCEAVGHARVAALSAVSGVGVAETMRRVAKLVERLPNDFPEVELEADGVAGGRHGHSSRPSVSKQAAVDAPPSFTLERQGGADRPVVWTVRDSPVLERLAVMTDWSYPEAADRFQRVLAALGVSQALADAGAVDGDVVRIGDTEFDHFRDDNVLNQYARRDGLEV</sequence>
<keyword evidence="4" id="KW-0547">Nucleotide-binding</keyword>
<evidence type="ECO:0000256" key="5">
    <source>
        <dbReference type="ARBA" id="ARBA00022842"/>
    </source>
</evidence>
<evidence type="ECO:0000256" key="3">
    <source>
        <dbReference type="ARBA" id="ARBA00022723"/>
    </source>
</evidence>
<dbReference type="AlphaFoldDB" id="A0AAV9IZN8"/>
<dbReference type="EMBL" id="JANCYW010000013">
    <property type="protein sequence ID" value="KAK4537580.1"/>
    <property type="molecule type" value="Genomic_DNA"/>
</dbReference>
<dbReference type="GO" id="GO:0042254">
    <property type="term" value="P:ribosome biogenesis"/>
    <property type="evidence" value="ECO:0007669"/>
    <property type="project" value="UniProtKB-UniRule"/>
</dbReference>
<organism evidence="10 11">
    <name type="scientific">Cyanidium caldarium</name>
    <name type="common">Red alga</name>
    <dbReference type="NCBI Taxonomy" id="2771"/>
    <lineage>
        <taxon>Eukaryota</taxon>
        <taxon>Rhodophyta</taxon>
        <taxon>Bangiophyceae</taxon>
        <taxon>Cyanidiales</taxon>
        <taxon>Cyanidiaceae</taxon>
        <taxon>Cyanidium</taxon>
    </lineage>
</organism>
<feature type="domain" description="Obg" evidence="9">
    <location>
        <begin position="117"/>
        <end position="275"/>
    </location>
</feature>
<dbReference type="Gene3D" id="3.30.300.350">
    <property type="entry name" value="GTP-binding protein OBG, C-terminal domain"/>
    <property type="match status" value="1"/>
</dbReference>
<evidence type="ECO:0000256" key="2">
    <source>
        <dbReference type="ARBA" id="ARBA00007699"/>
    </source>
</evidence>
<evidence type="ECO:0000313" key="11">
    <source>
        <dbReference type="Proteomes" id="UP001301350"/>
    </source>
</evidence>
<dbReference type="PRINTS" id="PR00326">
    <property type="entry name" value="GTP1OBG"/>
</dbReference>
<dbReference type="InterPro" id="IPR015349">
    <property type="entry name" value="OCT_dom"/>
</dbReference>
<dbReference type="PROSITE" id="PS51883">
    <property type="entry name" value="OBG"/>
    <property type="match status" value="1"/>
</dbReference>
<dbReference type="InterPro" id="IPR006074">
    <property type="entry name" value="GTP1-OBG_CS"/>
</dbReference>
<dbReference type="CDD" id="cd01898">
    <property type="entry name" value="Obg"/>
    <property type="match status" value="1"/>
</dbReference>
<dbReference type="NCBIfam" id="TIGR02729">
    <property type="entry name" value="Obg_CgtA"/>
    <property type="match status" value="1"/>
</dbReference>
<dbReference type="Pfam" id="PF01926">
    <property type="entry name" value="MMR_HSR1"/>
    <property type="match status" value="1"/>
</dbReference>
<keyword evidence="3" id="KW-0479">Metal-binding</keyword>
<evidence type="ECO:0000259" key="8">
    <source>
        <dbReference type="PROSITE" id="PS51881"/>
    </source>
</evidence>
<evidence type="ECO:0000259" key="9">
    <source>
        <dbReference type="PROSITE" id="PS51883"/>
    </source>
</evidence>
<evidence type="ECO:0000256" key="6">
    <source>
        <dbReference type="ARBA" id="ARBA00023134"/>
    </source>
</evidence>
<protein>
    <submittedName>
        <fullName evidence="10">Uncharacterized protein</fullName>
    </submittedName>
</protein>
<dbReference type="Proteomes" id="UP001301350">
    <property type="component" value="Unassembled WGS sequence"/>
</dbReference>
<evidence type="ECO:0000313" key="10">
    <source>
        <dbReference type="EMBL" id="KAK4537580.1"/>
    </source>
</evidence>
<dbReference type="GO" id="GO:0003924">
    <property type="term" value="F:GTPase activity"/>
    <property type="evidence" value="ECO:0007669"/>
    <property type="project" value="InterPro"/>
</dbReference>
<evidence type="ECO:0000256" key="1">
    <source>
        <dbReference type="ARBA" id="ARBA00001946"/>
    </source>
</evidence>
<keyword evidence="5" id="KW-0460">Magnesium</keyword>
<feature type="domain" description="OBG-type G" evidence="7">
    <location>
        <begin position="276"/>
        <end position="445"/>
    </location>
</feature>
<evidence type="ECO:0000256" key="4">
    <source>
        <dbReference type="ARBA" id="ARBA00022741"/>
    </source>
</evidence>
<dbReference type="Pfam" id="PF01018">
    <property type="entry name" value="GTP1_OBG"/>
    <property type="match status" value="1"/>
</dbReference>
<dbReference type="SUPFAM" id="SSF102741">
    <property type="entry name" value="Obg GTP-binding protein C-terminal domain"/>
    <property type="match status" value="1"/>
</dbReference>
<dbReference type="FunFam" id="2.70.210.12:FF:000001">
    <property type="entry name" value="GTPase Obg"/>
    <property type="match status" value="1"/>
</dbReference>
<keyword evidence="6" id="KW-0342">GTP-binding</keyword>
<dbReference type="GO" id="GO:0005525">
    <property type="term" value="F:GTP binding"/>
    <property type="evidence" value="ECO:0007669"/>
    <property type="project" value="UniProtKB-KW"/>
</dbReference>
<dbReference type="InterPro" id="IPR036346">
    <property type="entry name" value="GTP-bd_prot_GTP1/OBG_C_sf"/>
</dbReference>
<dbReference type="PANTHER" id="PTHR11702">
    <property type="entry name" value="DEVELOPMENTALLY REGULATED GTP-BINDING PROTEIN-RELATED"/>
    <property type="match status" value="1"/>
</dbReference>
<dbReference type="SUPFAM" id="SSF82051">
    <property type="entry name" value="Obg GTP-binding protein N-terminal domain"/>
    <property type="match status" value="1"/>
</dbReference>